<keyword evidence="1" id="KW-0472">Membrane</keyword>
<evidence type="ECO:0000313" key="3">
    <source>
        <dbReference type="Proteomes" id="UP001160625"/>
    </source>
</evidence>
<feature type="transmembrane region" description="Helical" evidence="1">
    <location>
        <begin position="12"/>
        <end position="36"/>
    </location>
</feature>
<dbReference type="Proteomes" id="UP001160625">
    <property type="component" value="Unassembled WGS sequence"/>
</dbReference>
<dbReference type="EMBL" id="JARYGZ010000007">
    <property type="protein sequence ID" value="MDH7641166.1"/>
    <property type="molecule type" value="Genomic_DNA"/>
</dbReference>
<comment type="caution">
    <text evidence="2">The sequence shown here is derived from an EMBL/GenBank/DDBJ whole genome shotgun (WGS) entry which is preliminary data.</text>
</comment>
<gene>
    <name evidence="2" type="ORF">QGN17_20695</name>
</gene>
<keyword evidence="1" id="KW-1133">Transmembrane helix</keyword>
<accession>A0ABT6N7V9</accession>
<proteinExistence type="predicted"/>
<reference evidence="2" key="1">
    <citation type="submission" date="2023-04" db="EMBL/GenBank/DDBJ databases">
        <title>Sphingomonas sp. MAHUQ-71 isolated from rice field.</title>
        <authorList>
            <person name="Huq M.A."/>
        </authorList>
    </citation>
    <scope>NUCLEOTIDE SEQUENCE</scope>
    <source>
        <strain evidence="2">MAHUQ-71</strain>
    </source>
</reference>
<protein>
    <submittedName>
        <fullName evidence="2">Uncharacterized protein</fullName>
    </submittedName>
</protein>
<keyword evidence="3" id="KW-1185">Reference proteome</keyword>
<evidence type="ECO:0000313" key="2">
    <source>
        <dbReference type="EMBL" id="MDH7641166.1"/>
    </source>
</evidence>
<evidence type="ECO:0000256" key="1">
    <source>
        <dbReference type="SAM" id="Phobius"/>
    </source>
</evidence>
<organism evidence="2 3">
    <name type="scientific">Sphingomonas oryzagri</name>
    <dbReference type="NCBI Taxonomy" id="3042314"/>
    <lineage>
        <taxon>Bacteria</taxon>
        <taxon>Pseudomonadati</taxon>
        <taxon>Pseudomonadota</taxon>
        <taxon>Alphaproteobacteria</taxon>
        <taxon>Sphingomonadales</taxon>
        <taxon>Sphingomonadaceae</taxon>
        <taxon>Sphingomonas</taxon>
    </lineage>
</organism>
<dbReference type="RefSeq" id="WP_281046505.1">
    <property type="nucleotide sequence ID" value="NZ_JARYGZ010000007.1"/>
</dbReference>
<sequence length="192" mass="20317">MTNKKAKAGASDIAKGVAGCLTIIVIIFIVLAVIIASSGGHDEKKAPATVKAADESIHKVEPAEAQLWITADLASNWDGDAYIGKSGMVLTEIGKAIKAGAKDVPAKIETVHVTYTVPATDRLGNPDRMRFMLVSVPIADLRNANYDGLGPFGVLNLASEVSVYGIDPTEAVDKYCRDNADDMRGFCAQALR</sequence>
<keyword evidence="1" id="KW-0812">Transmembrane</keyword>
<name>A0ABT6N7V9_9SPHN</name>